<keyword evidence="4" id="KW-0874">Quinone</keyword>
<evidence type="ECO:0000256" key="1">
    <source>
        <dbReference type="ARBA" id="ARBA00007569"/>
    </source>
</evidence>
<dbReference type="AlphaFoldDB" id="A0A2A9HF95"/>
<organism evidence="6 7">
    <name type="scientific">Tepidiforma thermophila (strain KCTC 52669 / CGMCC 1.13589 / G233)</name>
    <dbReference type="NCBI Taxonomy" id="2761530"/>
    <lineage>
        <taxon>Bacteria</taxon>
        <taxon>Bacillati</taxon>
        <taxon>Chloroflexota</taxon>
        <taxon>Tepidiformia</taxon>
        <taxon>Tepidiformales</taxon>
        <taxon>Tepidiformaceae</taxon>
        <taxon>Tepidiforma</taxon>
    </lineage>
</organism>
<evidence type="ECO:0000256" key="2">
    <source>
        <dbReference type="ARBA" id="ARBA00022448"/>
    </source>
</evidence>
<evidence type="ECO:0000256" key="3">
    <source>
        <dbReference type="RuleBase" id="RU003456"/>
    </source>
</evidence>
<dbReference type="InterPro" id="IPR020396">
    <property type="entry name" value="NADH_UbQ_OxRdtase_CS"/>
</dbReference>
<keyword evidence="3" id="KW-0520">NAD</keyword>
<comment type="similarity">
    <text evidence="1 3">Belongs to the complex I 30 kDa subunit family.</text>
</comment>
<keyword evidence="7" id="KW-1185">Reference proteome</keyword>
<sequence>MSKPLAPKPIDQVVKLLEQRFGKLPVTISRTATDANIDVPPEHFRAVVEELKNHRDLAFDFLRNIVGIDMLEEGLACKYQFFSYKNRQSVQVTVLTPPGNPHIPSITDLYPAANWHEREAAEMVGLVFDGHPNLKNLLLDEDVRIHPLLKAHPLQKAEILQGIEDTTPGFPF</sequence>
<dbReference type="Pfam" id="PF00329">
    <property type="entry name" value="Complex1_30kDa"/>
    <property type="match status" value="1"/>
</dbReference>
<evidence type="ECO:0000256" key="4">
    <source>
        <dbReference type="RuleBase" id="RU003582"/>
    </source>
</evidence>
<dbReference type="RefSeq" id="WP_098503101.1">
    <property type="nucleotide sequence ID" value="NZ_PDJQ01000001.1"/>
</dbReference>
<evidence type="ECO:0000313" key="6">
    <source>
        <dbReference type="EMBL" id="PFG73656.1"/>
    </source>
</evidence>
<dbReference type="PANTHER" id="PTHR10884">
    <property type="entry name" value="NADH DEHYDROGENASE UBIQUINONE IRON-SULFUR PROTEIN 3"/>
    <property type="match status" value="1"/>
</dbReference>
<dbReference type="SUPFAM" id="SSF143243">
    <property type="entry name" value="Nqo5-like"/>
    <property type="match status" value="1"/>
</dbReference>
<comment type="catalytic activity">
    <reaction evidence="4">
        <text>a quinone + NADH + 5 H(+)(in) = a quinol + NAD(+) + 4 H(+)(out)</text>
        <dbReference type="Rhea" id="RHEA:57888"/>
        <dbReference type="ChEBI" id="CHEBI:15378"/>
        <dbReference type="ChEBI" id="CHEBI:24646"/>
        <dbReference type="ChEBI" id="CHEBI:57540"/>
        <dbReference type="ChEBI" id="CHEBI:57945"/>
        <dbReference type="ChEBI" id="CHEBI:132124"/>
    </reaction>
</comment>
<evidence type="ECO:0000259" key="5">
    <source>
        <dbReference type="Pfam" id="PF00329"/>
    </source>
</evidence>
<evidence type="ECO:0000313" key="7">
    <source>
        <dbReference type="Proteomes" id="UP000223071"/>
    </source>
</evidence>
<dbReference type="InterPro" id="IPR001268">
    <property type="entry name" value="NADH_UbQ_OxRdtase_30kDa_su"/>
</dbReference>
<dbReference type="GO" id="GO:0016651">
    <property type="term" value="F:oxidoreductase activity, acting on NAD(P)H"/>
    <property type="evidence" value="ECO:0007669"/>
    <property type="project" value="InterPro"/>
</dbReference>
<dbReference type="GO" id="GO:0008137">
    <property type="term" value="F:NADH dehydrogenase (ubiquinone) activity"/>
    <property type="evidence" value="ECO:0007669"/>
    <property type="project" value="InterPro"/>
</dbReference>
<dbReference type="Proteomes" id="UP000223071">
    <property type="component" value="Unassembled WGS sequence"/>
</dbReference>
<comment type="function">
    <text evidence="4">NDH-1 shuttles electrons from NADH, via FMN and iron-sulfur (Fe-S) centers, to quinones in the respiratory chain.</text>
</comment>
<reference evidence="6 7" key="1">
    <citation type="submission" date="2017-09" db="EMBL/GenBank/DDBJ databases">
        <title>Sequencing the genomes of two abundant thermophiles in Great Basin hot springs: Thermocrinis jamiesonii and novel Chloroflexi Thermoflexus hugenholtzii.</title>
        <authorList>
            <person name="Hedlund B."/>
        </authorList>
    </citation>
    <scope>NUCLEOTIDE SEQUENCE [LARGE SCALE GENOMIC DNA]</scope>
    <source>
        <strain evidence="6 7">G233</strain>
    </source>
</reference>
<dbReference type="InterPro" id="IPR037232">
    <property type="entry name" value="NADH_quin_OxRdtase_su_C/D-like"/>
</dbReference>
<comment type="caution">
    <text evidence="6">The sequence shown here is derived from an EMBL/GenBank/DDBJ whole genome shotgun (WGS) entry which is preliminary data.</text>
</comment>
<accession>A0A2A9HF95</accession>
<dbReference type="GO" id="GO:0048038">
    <property type="term" value="F:quinone binding"/>
    <property type="evidence" value="ECO:0007669"/>
    <property type="project" value="UniProtKB-KW"/>
</dbReference>
<dbReference type="EC" id="7.1.1.-" evidence="4"/>
<feature type="domain" description="NADH:ubiquinone oxidoreductase 30kDa subunit" evidence="5">
    <location>
        <begin position="37"/>
        <end position="157"/>
    </location>
</feature>
<proteinExistence type="inferred from homology"/>
<dbReference type="Gene3D" id="3.30.460.80">
    <property type="entry name" value="NADH:ubiquinone oxidoreductase, 30kDa subunit"/>
    <property type="match status" value="1"/>
</dbReference>
<dbReference type="PANTHER" id="PTHR10884:SF14">
    <property type="entry name" value="NADH DEHYDROGENASE [UBIQUINONE] IRON-SULFUR PROTEIN 3, MITOCHONDRIAL"/>
    <property type="match status" value="1"/>
</dbReference>
<dbReference type="PROSITE" id="PS00542">
    <property type="entry name" value="COMPLEX1_30K"/>
    <property type="match status" value="1"/>
</dbReference>
<gene>
    <name evidence="6" type="ORF">A9A59_0858</name>
</gene>
<keyword evidence="3" id="KW-1278">Translocase</keyword>
<keyword evidence="2 3" id="KW-0813">Transport</keyword>
<name>A0A2A9HF95_TEPT2</name>
<dbReference type="EMBL" id="PDJQ01000001">
    <property type="protein sequence ID" value="PFG73656.1"/>
    <property type="molecule type" value="Genomic_DNA"/>
</dbReference>
<protein>
    <recommendedName>
        <fullName evidence="4">NADH-quinone oxidoreductase</fullName>
        <ecNumber evidence="4">7.1.1.-</ecNumber>
    </recommendedName>
</protein>